<dbReference type="EMBL" id="CADEAL010002189">
    <property type="protein sequence ID" value="CAB1438615.1"/>
    <property type="molecule type" value="Genomic_DNA"/>
</dbReference>
<gene>
    <name evidence="1" type="ORF">PLEPLA_LOCUS26505</name>
</gene>
<evidence type="ECO:0000313" key="1">
    <source>
        <dbReference type="EMBL" id="CAB1438615.1"/>
    </source>
</evidence>
<evidence type="ECO:0000313" key="2">
    <source>
        <dbReference type="Proteomes" id="UP001153269"/>
    </source>
</evidence>
<reference evidence="1" key="1">
    <citation type="submission" date="2020-03" db="EMBL/GenBank/DDBJ databases">
        <authorList>
            <person name="Weist P."/>
        </authorList>
    </citation>
    <scope>NUCLEOTIDE SEQUENCE</scope>
</reference>
<proteinExistence type="predicted"/>
<keyword evidence="2" id="KW-1185">Reference proteome</keyword>
<organism evidence="1 2">
    <name type="scientific">Pleuronectes platessa</name>
    <name type="common">European plaice</name>
    <dbReference type="NCBI Taxonomy" id="8262"/>
    <lineage>
        <taxon>Eukaryota</taxon>
        <taxon>Metazoa</taxon>
        <taxon>Chordata</taxon>
        <taxon>Craniata</taxon>
        <taxon>Vertebrata</taxon>
        <taxon>Euteleostomi</taxon>
        <taxon>Actinopterygii</taxon>
        <taxon>Neopterygii</taxon>
        <taxon>Teleostei</taxon>
        <taxon>Neoteleostei</taxon>
        <taxon>Acanthomorphata</taxon>
        <taxon>Carangaria</taxon>
        <taxon>Pleuronectiformes</taxon>
        <taxon>Pleuronectoidei</taxon>
        <taxon>Pleuronectidae</taxon>
        <taxon>Pleuronectes</taxon>
    </lineage>
</organism>
<accession>A0A9N7UXR1</accession>
<sequence>MGWASHTVSRTKRSPKEVHSREITDFLFHDPHNRRHSLIILQKRRGRIPSIEQEKYRYYSASADLRWQPRDPAEPAFRARTALICFPGIAVRARILRLTDEIPGLLENPRHSQHNAE</sequence>
<name>A0A9N7UXR1_PLEPL</name>
<protein>
    <submittedName>
        <fullName evidence="1">Uncharacterized protein</fullName>
    </submittedName>
</protein>
<comment type="caution">
    <text evidence="1">The sequence shown here is derived from an EMBL/GenBank/DDBJ whole genome shotgun (WGS) entry which is preliminary data.</text>
</comment>
<dbReference type="Proteomes" id="UP001153269">
    <property type="component" value="Unassembled WGS sequence"/>
</dbReference>
<dbReference type="AlphaFoldDB" id="A0A9N7UXR1"/>
<feature type="non-terminal residue" evidence="1">
    <location>
        <position position="117"/>
    </location>
</feature>